<dbReference type="GO" id="GO:0005524">
    <property type="term" value="F:ATP binding"/>
    <property type="evidence" value="ECO:0007669"/>
    <property type="project" value="UniProtKB-UniRule"/>
</dbReference>
<comment type="subunit">
    <text evidence="8">Composed of two chains; the small (or glutamine) chain promotes the hydrolysis of glutamine to ammonia, which is used by the large (or ammonia) chain to synthesize carbamoyl phosphate. Tetramer of heterodimers (alpha,beta)4.</text>
</comment>
<dbReference type="RefSeq" id="WP_052078338.1">
    <property type="nucleotide sequence ID" value="NZ_JNUP01000003.1"/>
</dbReference>
<feature type="region of interest" description="CPSase" evidence="8">
    <location>
        <begin position="1"/>
        <end position="209"/>
    </location>
</feature>
<dbReference type="UniPathway" id="UPA00070">
    <property type="reaction ID" value="UER00115"/>
</dbReference>
<proteinExistence type="inferred from homology"/>
<dbReference type="EMBL" id="JNUP01000003">
    <property type="protein sequence ID" value="KGE73868.1"/>
    <property type="molecule type" value="Genomic_DNA"/>
</dbReference>
<comment type="similarity">
    <text evidence="2 8">Belongs to the CarA family.</text>
</comment>
<keyword evidence="8" id="KW-0028">Amino-acid biosynthesis</keyword>
<evidence type="ECO:0000256" key="2">
    <source>
        <dbReference type="ARBA" id="ARBA00007800"/>
    </source>
</evidence>
<keyword evidence="6 8" id="KW-0315">Glutamine amidotransferase</keyword>
<feature type="active site" evidence="8">
    <location>
        <position position="369"/>
    </location>
</feature>
<dbReference type="InterPro" id="IPR036480">
    <property type="entry name" value="CarbP_synth_ssu_N_sf"/>
</dbReference>
<dbReference type="HAMAP" id="MF_01209">
    <property type="entry name" value="CPSase_S_chain"/>
    <property type="match status" value="1"/>
</dbReference>
<dbReference type="eggNOG" id="COG0505">
    <property type="taxonomic scope" value="Bacteria"/>
</dbReference>
<dbReference type="GO" id="GO:0004359">
    <property type="term" value="F:glutaminase activity"/>
    <property type="evidence" value="ECO:0007669"/>
    <property type="project" value="RHEA"/>
</dbReference>
<keyword evidence="11" id="KW-1185">Reference proteome</keyword>
<dbReference type="InterPro" id="IPR035686">
    <property type="entry name" value="CPSase_GATase1"/>
</dbReference>
<dbReference type="InterPro" id="IPR050472">
    <property type="entry name" value="Anth_synth/Amidotransfase"/>
</dbReference>
<evidence type="ECO:0000259" key="9">
    <source>
        <dbReference type="SMART" id="SM01097"/>
    </source>
</evidence>
<dbReference type="InterPro" id="IPR017926">
    <property type="entry name" value="GATASE"/>
</dbReference>
<evidence type="ECO:0000256" key="6">
    <source>
        <dbReference type="ARBA" id="ARBA00022962"/>
    </source>
</evidence>
<dbReference type="SUPFAM" id="SSF52021">
    <property type="entry name" value="Carbamoyl phosphate synthetase, small subunit N-terminal domain"/>
    <property type="match status" value="1"/>
</dbReference>
<feature type="active site" evidence="8">
    <location>
        <position position="371"/>
    </location>
</feature>
<evidence type="ECO:0000256" key="1">
    <source>
        <dbReference type="ARBA" id="ARBA00005077"/>
    </source>
</evidence>
<dbReference type="CDD" id="cd01744">
    <property type="entry name" value="GATase1_CPSase"/>
    <property type="match status" value="1"/>
</dbReference>
<comment type="catalytic activity">
    <reaction evidence="7 8">
        <text>hydrogencarbonate + L-glutamine + 2 ATP + H2O = carbamoyl phosphate + L-glutamate + 2 ADP + phosphate + 2 H(+)</text>
        <dbReference type="Rhea" id="RHEA:18633"/>
        <dbReference type="ChEBI" id="CHEBI:15377"/>
        <dbReference type="ChEBI" id="CHEBI:15378"/>
        <dbReference type="ChEBI" id="CHEBI:17544"/>
        <dbReference type="ChEBI" id="CHEBI:29985"/>
        <dbReference type="ChEBI" id="CHEBI:30616"/>
        <dbReference type="ChEBI" id="CHEBI:43474"/>
        <dbReference type="ChEBI" id="CHEBI:58228"/>
        <dbReference type="ChEBI" id="CHEBI:58359"/>
        <dbReference type="ChEBI" id="CHEBI:456216"/>
        <dbReference type="EC" id="6.3.5.5"/>
    </reaction>
</comment>
<dbReference type="PRINTS" id="PR00099">
    <property type="entry name" value="CPSGATASE"/>
</dbReference>
<evidence type="ECO:0000256" key="8">
    <source>
        <dbReference type="HAMAP-Rule" id="MF_01209"/>
    </source>
</evidence>
<reference evidence="10 11" key="1">
    <citation type="submission" date="2014-05" db="EMBL/GenBank/DDBJ databases">
        <title>De novo Genome Sequence of Spirocheata sp.</title>
        <authorList>
            <person name="Shivani Y."/>
            <person name="Subhash Y."/>
            <person name="Tushar L."/>
            <person name="Sasikala C."/>
            <person name="Ramana C.V."/>
        </authorList>
    </citation>
    <scope>NUCLEOTIDE SEQUENCE [LARGE SCALE GENOMIC DNA]</scope>
    <source>
        <strain evidence="10 11">JC230</strain>
    </source>
</reference>
<evidence type="ECO:0000256" key="3">
    <source>
        <dbReference type="ARBA" id="ARBA00022598"/>
    </source>
</evidence>
<dbReference type="InterPro" id="IPR006274">
    <property type="entry name" value="CarbamoylP_synth_ssu"/>
</dbReference>
<dbReference type="Pfam" id="PF00117">
    <property type="entry name" value="GATase"/>
    <property type="match status" value="1"/>
</dbReference>
<feature type="binding site" evidence="8">
    <location>
        <position position="329"/>
    </location>
    <ligand>
        <name>L-glutamine</name>
        <dbReference type="ChEBI" id="CHEBI:58359"/>
    </ligand>
</feature>
<evidence type="ECO:0000256" key="7">
    <source>
        <dbReference type="ARBA" id="ARBA00048816"/>
    </source>
</evidence>
<feature type="binding site" evidence="8">
    <location>
        <position position="258"/>
    </location>
    <ligand>
        <name>L-glutamine</name>
        <dbReference type="ChEBI" id="CHEBI:58359"/>
    </ligand>
</feature>
<dbReference type="InterPro" id="IPR002474">
    <property type="entry name" value="CarbamoylP_synth_ssu_N"/>
</dbReference>
<dbReference type="InterPro" id="IPR029062">
    <property type="entry name" value="Class_I_gatase-like"/>
</dbReference>
<name>A0A098R2J1_9SPIO</name>
<comment type="function">
    <text evidence="8">Small subunit of the glutamine-dependent carbamoyl phosphate synthetase (CPSase). CPSase catalyzes the formation of carbamoyl phosphate from the ammonia moiety of glutamine, carbonate, and phosphate donated by ATP, constituting the first step of 2 biosynthetic pathways, one leading to arginine and/or urea and the other to pyrimidine nucleotides. The small subunit (glutamine amidotransferase) binds and cleaves glutamine to supply the large subunit with the substrate ammonia.</text>
</comment>
<feature type="binding site" evidence="8">
    <location>
        <position position="289"/>
    </location>
    <ligand>
        <name>L-glutamine</name>
        <dbReference type="ChEBI" id="CHEBI:58359"/>
    </ligand>
</feature>
<keyword evidence="4 8" id="KW-0547">Nucleotide-binding</keyword>
<dbReference type="SMART" id="SM01097">
    <property type="entry name" value="CPSase_sm_chain"/>
    <property type="match status" value="1"/>
</dbReference>
<feature type="binding site" evidence="8">
    <location>
        <position position="260"/>
    </location>
    <ligand>
        <name>L-glutamine</name>
        <dbReference type="ChEBI" id="CHEBI:58359"/>
    </ligand>
</feature>
<dbReference type="EC" id="6.3.5.5" evidence="8"/>
<dbReference type="Gene3D" id="3.50.30.20">
    <property type="entry name" value="Carbamoyl-phosphate synthase small subunit, N-terminal domain"/>
    <property type="match status" value="1"/>
</dbReference>
<dbReference type="SUPFAM" id="SSF52317">
    <property type="entry name" value="Class I glutamine amidotransferase-like"/>
    <property type="match status" value="1"/>
</dbReference>
<dbReference type="Proteomes" id="UP000029692">
    <property type="component" value="Unassembled WGS sequence"/>
</dbReference>
<dbReference type="NCBIfam" id="TIGR01368">
    <property type="entry name" value="CPSaseIIsmall"/>
    <property type="match status" value="1"/>
</dbReference>
<feature type="binding site" evidence="8">
    <location>
        <position position="327"/>
    </location>
    <ligand>
        <name>L-glutamine</name>
        <dbReference type="ChEBI" id="CHEBI:58359"/>
    </ligand>
</feature>
<dbReference type="PRINTS" id="PR00097">
    <property type="entry name" value="ANTSNTHASEII"/>
</dbReference>
<feature type="binding site" evidence="8">
    <location>
        <position position="330"/>
    </location>
    <ligand>
        <name>L-glutamine</name>
        <dbReference type="ChEBI" id="CHEBI:58359"/>
    </ligand>
</feature>
<dbReference type="PANTHER" id="PTHR43418">
    <property type="entry name" value="MULTIFUNCTIONAL TRYPTOPHAN BIOSYNTHESIS PROTEIN-RELATED"/>
    <property type="match status" value="1"/>
</dbReference>
<comment type="pathway">
    <text evidence="8">Pyrimidine metabolism; UMP biosynthesis via de novo pathway; (S)-dihydroorotate from bicarbonate: step 1/3.</text>
</comment>
<dbReference type="PANTHER" id="PTHR43418:SF7">
    <property type="entry name" value="CARBAMOYL-PHOSPHATE SYNTHASE SMALL CHAIN"/>
    <property type="match status" value="1"/>
</dbReference>
<sequence length="408" mass="44255">MNERTYLLLEDGTVYTGEAFGYPAPLVGDLDKGILRFSAVGEVVFNTAMSGYHEVLTDPSYTGQLITMTYPHIGNYGAQGDWNESSRAIDDRGASCDTRPVKAAGFIVRSLYRGPVPKGRITLDAFLNQHGIPGISGIDTRELTLALRDGGSQKGLILRSGDPQASELSDQEKQAGMEYLKAYPAMEGLNLVPEVGTRAVVENPAQGGPTIALLDCGVKANIVREFNKLGCRVVSYPATASAEEILSQKPQGVMISNGPGDPATLDQQIQTIKKLIGRVPVFGICLGHQLIAQAVGAKTYKMKFGHHGINHPVRDERTKKVFVTSQNHGFAVDEASLPDTVKVWFRNANDHSNEGIYSDELRIYSAQFHPESAPGPYDSLWIFEAFLQGIPGYSPSKPAGTSKTKENR</sequence>
<dbReference type="PRINTS" id="PR00096">
    <property type="entry name" value="GATASE"/>
</dbReference>
<feature type="binding site" evidence="8">
    <location>
        <position position="286"/>
    </location>
    <ligand>
        <name>L-glutamine</name>
        <dbReference type="ChEBI" id="CHEBI:58359"/>
    </ligand>
</feature>
<keyword evidence="5 8" id="KW-0067">ATP-binding</keyword>
<evidence type="ECO:0000256" key="4">
    <source>
        <dbReference type="ARBA" id="ARBA00022741"/>
    </source>
</evidence>
<feature type="domain" description="Carbamoyl-phosphate synthase small subunit N-terminal" evidence="9">
    <location>
        <begin position="3"/>
        <end position="158"/>
    </location>
</feature>
<feature type="binding site" evidence="8">
    <location>
        <position position="60"/>
    </location>
    <ligand>
        <name>L-glutamine</name>
        <dbReference type="ChEBI" id="CHEBI:58359"/>
    </ligand>
</feature>
<dbReference type="STRING" id="1480694.DC28_01275"/>
<protein>
    <recommendedName>
        <fullName evidence="8">Carbamoyl phosphate synthase small chain</fullName>
        <ecNumber evidence="8">6.3.5.5</ecNumber>
    </recommendedName>
    <alternativeName>
        <fullName evidence="8">Carbamoyl phosphate synthetase glutamine chain</fullName>
    </alternativeName>
</protein>
<gene>
    <name evidence="8" type="primary">carA</name>
    <name evidence="10" type="ORF">DC28_01275</name>
</gene>
<dbReference type="GO" id="GO:0044205">
    <property type="term" value="P:'de novo' UMP biosynthetic process"/>
    <property type="evidence" value="ECO:0007669"/>
    <property type="project" value="UniProtKB-UniRule"/>
</dbReference>
<comment type="pathway">
    <text evidence="1 8">Amino-acid biosynthesis; L-arginine biosynthesis; carbamoyl phosphate from bicarbonate: step 1/1.</text>
</comment>
<dbReference type="GO" id="GO:0006541">
    <property type="term" value="P:glutamine metabolic process"/>
    <property type="evidence" value="ECO:0007669"/>
    <property type="project" value="InterPro"/>
</dbReference>
<comment type="catalytic activity">
    <reaction evidence="8">
        <text>L-glutamine + H2O = L-glutamate + NH4(+)</text>
        <dbReference type="Rhea" id="RHEA:15889"/>
        <dbReference type="ChEBI" id="CHEBI:15377"/>
        <dbReference type="ChEBI" id="CHEBI:28938"/>
        <dbReference type="ChEBI" id="CHEBI:29985"/>
        <dbReference type="ChEBI" id="CHEBI:58359"/>
    </reaction>
</comment>
<dbReference type="NCBIfam" id="NF009475">
    <property type="entry name" value="PRK12838.1"/>
    <property type="match status" value="1"/>
</dbReference>
<dbReference type="Gene3D" id="3.40.50.880">
    <property type="match status" value="1"/>
</dbReference>
<dbReference type="Pfam" id="PF00988">
    <property type="entry name" value="CPSase_sm_chain"/>
    <property type="match status" value="1"/>
</dbReference>
<evidence type="ECO:0000256" key="5">
    <source>
        <dbReference type="ARBA" id="ARBA00022840"/>
    </source>
</evidence>
<dbReference type="GO" id="GO:0004088">
    <property type="term" value="F:carbamoyl-phosphate synthase (glutamine-hydrolyzing) activity"/>
    <property type="evidence" value="ECO:0007669"/>
    <property type="project" value="UniProtKB-UniRule"/>
</dbReference>
<organism evidence="10 11">
    <name type="scientific">Spirochaeta lutea</name>
    <dbReference type="NCBI Taxonomy" id="1480694"/>
    <lineage>
        <taxon>Bacteria</taxon>
        <taxon>Pseudomonadati</taxon>
        <taxon>Spirochaetota</taxon>
        <taxon>Spirochaetia</taxon>
        <taxon>Spirochaetales</taxon>
        <taxon>Spirochaetaceae</taxon>
        <taxon>Spirochaeta</taxon>
    </lineage>
</organism>
<dbReference type="PROSITE" id="PS51273">
    <property type="entry name" value="GATASE_TYPE_1"/>
    <property type="match status" value="1"/>
</dbReference>
<keyword evidence="8" id="KW-0665">Pyrimidine biosynthesis</keyword>
<keyword evidence="3 8" id="KW-0436">Ligase</keyword>
<dbReference type="GO" id="GO:0006207">
    <property type="term" value="P:'de novo' pyrimidine nucleobase biosynthetic process"/>
    <property type="evidence" value="ECO:0007669"/>
    <property type="project" value="InterPro"/>
</dbReference>
<accession>A0A098R2J1</accession>
<evidence type="ECO:0000313" key="10">
    <source>
        <dbReference type="EMBL" id="KGE73868.1"/>
    </source>
</evidence>
<feature type="active site" description="Nucleophile" evidence="8">
    <location>
        <position position="285"/>
    </location>
</feature>
<dbReference type="AlphaFoldDB" id="A0A098R2J1"/>
<dbReference type="UniPathway" id="UPA00068">
    <property type="reaction ID" value="UER00171"/>
</dbReference>
<dbReference type="GO" id="GO:0006526">
    <property type="term" value="P:L-arginine biosynthetic process"/>
    <property type="evidence" value="ECO:0007669"/>
    <property type="project" value="UniProtKB-UniRule"/>
</dbReference>
<dbReference type="OrthoDB" id="9804328at2"/>
<evidence type="ECO:0000313" key="11">
    <source>
        <dbReference type="Proteomes" id="UP000029692"/>
    </source>
</evidence>
<keyword evidence="8" id="KW-0055">Arginine biosynthesis</keyword>
<comment type="caution">
    <text evidence="10">The sequence shown here is derived from an EMBL/GenBank/DDBJ whole genome shotgun (WGS) entry which is preliminary data.</text>
</comment>